<evidence type="ECO:0000313" key="1">
    <source>
        <dbReference type="EMBL" id="QZE12891.1"/>
    </source>
</evidence>
<protein>
    <submittedName>
        <fullName evidence="1">Uncharacterized protein</fullName>
    </submittedName>
</protein>
<proteinExistence type="predicted"/>
<gene>
    <name evidence="1" type="ORF">K4L44_09855</name>
</gene>
<name>A0AC61NBP2_9BACT</name>
<dbReference type="Proteomes" id="UP000826212">
    <property type="component" value="Chromosome"/>
</dbReference>
<organism evidence="1 2">
    <name type="scientific">Halosquirtibacter laminarini</name>
    <dbReference type="NCBI Taxonomy" id="3374600"/>
    <lineage>
        <taxon>Bacteria</taxon>
        <taxon>Pseudomonadati</taxon>
        <taxon>Bacteroidota</taxon>
        <taxon>Bacteroidia</taxon>
        <taxon>Marinilabiliales</taxon>
        <taxon>Prolixibacteraceae</taxon>
        <taxon>Halosquirtibacter</taxon>
    </lineage>
</organism>
<evidence type="ECO:0000313" key="2">
    <source>
        <dbReference type="Proteomes" id="UP000826212"/>
    </source>
</evidence>
<keyword evidence="2" id="KW-1185">Reference proteome</keyword>
<accession>A0AC61NBP2</accession>
<dbReference type="EMBL" id="CP081303">
    <property type="protein sequence ID" value="QZE12891.1"/>
    <property type="molecule type" value="Genomic_DNA"/>
</dbReference>
<sequence>MEGENAKALTQKTIDALIPFEDLIDTITSDNDREFYEHKQIADKLNNGYSDTGLFHKN</sequence>
<reference evidence="1" key="1">
    <citation type="submission" date="2021-08" db="EMBL/GenBank/DDBJ databases">
        <title>Novel anaerobic bacterium isolated from sea squirt in East Sea, Republic of Korea.</title>
        <authorList>
            <person name="Nguyen T.H."/>
            <person name="Li Z."/>
            <person name="Lee Y.-J."/>
            <person name="Ko J."/>
            <person name="Kim S.-G."/>
        </authorList>
    </citation>
    <scope>NUCLEOTIDE SEQUENCE</scope>
    <source>
        <strain evidence="1">KCTC 25031</strain>
    </source>
</reference>